<name>A0A3B5ADC2_9TELE</name>
<dbReference type="GO" id="GO:0006955">
    <property type="term" value="P:immune response"/>
    <property type="evidence" value="ECO:0007669"/>
    <property type="project" value="InterPro"/>
</dbReference>
<feature type="domain" description="MHC class II alpha chain N-terminal" evidence="4">
    <location>
        <begin position="49"/>
        <end position="127"/>
    </location>
</feature>
<dbReference type="Gene3D" id="3.10.320.10">
    <property type="entry name" value="Class II Histocompatibility Antigen, M Beta Chain, Chain B, domain 1"/>
    <property type="match status" value="1"/>
</dbReference>
<protein>
    <recommendedName>
        <fullName evidence="4">MHC class II alpha chain N-terminal domain-containing protein</fullName>
    </recommendedName>
</protein>
<keyword evidence="3" id="KW-0472">Membrane</keyword>
<dbReference type="AlphaFoldDB" id="A0A3B5ADC2"/>
<keyword evidence="3" id="KW-1133">Transmembrane helix</keyword>
<evidence type="ECO:0000256" key="1">
    <source>
        <dbReference type="ARBA" id="ARBA00023157"/>
    </source>
</evidence>
<keyword evidence="1" id="KW-1015">Disulfide bond</keyword>
<dbReference type="SUPFAM" id="SSF54452">
    <property type="entry name" value="MHC antigen-recognition domain"/>
    <property type="match status" value="1"/>
</dbReference>
<evidence type="ECO:0000256" key="3">
    <source>
        <dbReference type="SAM" id="Phobius"/>
    </source>
</evidence>
<keyword evidence="2" id="KW-0325">Glycoprotein</keyword>
<feature type="transmembrane region" description="Helical" evidence="3">
    <location>
        <begin position="139"/>
        <end position="163"/>
    </location>
</feature>
<proteinExistence type="predicted"/>
<evidence type="ECO:0000313" key="5">
    <source>
        <dbReference type="Ensembl" id="ENSSPAP00000019468.1"/>
    </source>
</evidence>
<organism evidence="5">
    <name type="scientific">Stegastes partitus</name>
    <name type="common">bicolor damselfish</name>
    <dbReference type="NCBI Taxonomy" id="144197"/>
    <lineage>
        <taxon>Eukaryota</taxon>
        <taxon>Metazoa</taxon>
        <taxon>Chordata</taxon>
        <taxon>Craniata</taxon>
        <taxon>Vertebrata</taxon>
        <taxon>Euteleostomi</taxon>
        <taxon>Actinopterygii</taxon>
        <taxon>Neopterygii</taxon>
        <taxon>Teleostei</taxon>
        <taxon>Neoteleostei</taxon>
        <taxon>Acanthomorphata</taxon>
        <taxon>Ovalentaria</taxon>
        <taxon>Pomacentridae</taxon>
        <taxon>Stegastes</taxon>
    </lineage>
</organism>
<dbReference type="GeneTree" id="ENSGT00940000178830"/>
<dbReference type="STRING" id="144197.ENSSPAP00000019468"/>
<dbReference type="InterPro" id="IPR011162">
    <property type="entry name" value="MHC_I/II-like_Ag-recog"/>
</dbReference>
<accession>A0A3B5ADC2</accession>
<dbReference type="Pfam" id="PF00993">
    <property type="entry name" value="MHC_II_alpha"/>
    <property type="match status" value="1"/>
</dbReference>
<dbReference type="InterPro" id="IPR001003">
    <property type="entry name" value="MHC_II_a_N"/>
</dbReference>
<sequence length="180" mass="19695">MAGFPARCLSGQHRGLTARRSPVGVQVRTPGIFLRGVSMFSPCSKHLLRFMTFCQRVAPGDGQYDIESDGDQLLYVDPVVYLTYPRLPEFEQQWSPDPGLAEDAYVSLGTCYYNIPRAIKGEKSPPEVIEVEGPADRQVVETAVCVCGVVLGLIGLFTGLGFIRKANRPLQTQPASAAEF</sequence>
<evidence type="ECO:0000259" key="4">
    <source>
        <dbReference type="Pfam" id="PF00993"/>
    </source>
</evidence>
<dbReference type="GO" id="GO:0019882">
    <property type="term" value="P:antigen processing and presentation"/>
    <property type="evidence" value="ECO:0007669"/>
    <property type="project" value="InterPro"/>
</dbReference>
<reference evidence="5" key="1">
    <citation type="submission" date="2023-09" db="UniProtKB">
        <authorList>
            <consortium name="Ensembl"/>
        </authorList>
    </citation>
    <scope>IDENTIFICATION</scope>
</reference>
<keyword evidence="3" id="KW-0812">Transmembrane</keyword>
<dbReference type="Ensembl" id="ENSSPAT00000019764.1">
    <property type="protein sequence ID" value="ENSSPAP00000019468.1"/>
    <property type="gene ID" value="ENSSPAG00000014694.1"/>
</dbReference>
<evidence type="ECO:0000256" key="2">
    <source>
        <dbReference type="ARBA" id="ARBA00023180"/>
    </source>
</evidence>
<dbReference type="GO" id="GO:0042613">
    <property type="term" value="C:MHC class II protein complex"/>
    <property type="evidence" value="ECO:0007669"/>
    <property type="project" value="InterPro"/>
</dbReference>
<dbReference type="InterPro" id="IPR014745">
    <property type="entry name" value="MHC_II_a/b_N"/>
</dbReference>